<protein>
    <recommendedName>
        <fullName evidence="3">Metallo-beta-lactamase domain-containing protein</fullName>
    </recommendedName>
</protein>
<reference evidence="1 2" key="1">
    <citation type="submission" date="2024-09" db="EMBL/GenBank/DDBJ databases">
        <authorList>
            <person name="Sun Q."/>
            <person name="Mori K."/>
        </authorList>
    </citation>
    <scope>NUCLEOTIDE SEQUENCE [LARGE SCALE GENOMIC DNA]</scope>
    <source>
        <strain evidence="1 2">CICC 11035S</strain>
    </source>
</reference>
<keyword evidence="2" id="KW-1185">Reference proteome</keyword>
<dbReference type="Proteomes" id="UP001589858">
    <property type="component" value="Unassembled WGS sequence"/>
</dbReference>
<dbReference type="RefSeq" id="WP_267220039.1">
    <property type="nucleotide sequence ID" value="NZ_JAPCWC010000006.1"/>
</dbReference>
<organism evidence="1 2">
    <name type="scientific">Novosphingobium clariflavum</name>
    <dbReference type="NCBI Taxonomy" id="2029884"/>
    <lineage>
        <taxon>Bacteria</taxon>
        <taxon>Pseudomonadati</taxon>
        <taxon>Pseudomonadota</taxon>
        <taxon>Alphaproteobacteria</taxon>
        <taxon>Sphingomonadales</taxon>
        <taxon>Sphingomonadaceae</taxon>
        <taxon>Novosphingobium</taxon>
    </lineage>
</organism>
<gene>
    <name evidence="1" type="ORF">ACFFF8_03470</name>
</gene>
<evidence type="ECO:0000313" key="2">
    <source>
        <dbReference type="Proteomes" id="UP001589858"/>
    </source>
</evidence>
<evidence type="ECO:0008006" key="3">
    <source>
        <dbReference type="Google" id="ProtNLM"/>
    </source>
</evidence>
<dbReference type="SUPFAM" id="SSF56281">
    <property type="entry name" value="Metallo-hydrolase/oxidoreductase"/>
    <property type="match status" value="1"/>
</dbReference>
<comment type="caution">
    <text evidence="1">The sequence shown here is derived from an EMBL/GenBank/DDBJ whole genome shotgun (WGS) entry which is preliminary data.</text>
</comment>
<accession>A0ABV6S4B7</accession>
<dbReference type="EMBL" id="JBHLTM010000016">
    <property type="protein sequence ID" value="MFC0683649.1"/>
    <property type="molecule type" value="Genomic_DNA"/>
</dbReference>
<dbReference type="InterPro" id="IPR036866">
    <property type="entry name" value="RibonucZ/Hydroxyglut_hydro"/>
</dbReference>
<evidence type="ECO:0000313" key="1">
    <source>
        <dbReference type="EMBL" id="MFC0683649.1"/>
    </source>
</evidence>
<sequence length="271" mass="29490">MTPRFNIFILVVLLLVGLPVYWFQFDASARDAQPKRLDIAALREMANAIPGAHPVQIRHEIIGSRISLYNQLAAGAGLRPIHTGVRAYELRVPGQRPILIDAGTSAALAEENNVTDFDAAAQQRVDHVARDAGLRLQLLDRPVHRGNPAVSSPHAARLPDLGDGRPRAVAPGVVVIPQDNLPNHPRMVFVQLANGAEFLFTGDVAQVPLSWEALRPPARTFADLGHPALRTEIVSWLMTINALKRAAPKMVVVAGHDPAAPRIIPWGFVRS</sequence>
<name>A0ABV6S4B7_9SPHN</name>
<proteinExistence type="predicted"/>